<proteinExistence type="predicted"/>
<organism evidence="4 5">
    <name type="scientific">Nitzschia inconspicua</name>
    <dbReference type="NCBI Taxonomy" id="303405"/>
    <lineage>
        <taxon>Eukaryota</taxon>
        <taxon>Sar</taxon>
        <taxon>Stramenopiles</taxon>
        <taxon>Ochrophyta</taxon>
        <taxon>Bacillariophyta</taxon>
        <taxon>Bacillariophyceae</taxon>
        <taxon>Bacillariophycidae</taxon>
        <taxon>Bacillariales</taxon>
        <taxon>Bacillariaceae</taxon>
        <taxon>Nitzschia</taxon>
    </lineage>
</organism>
<comment type="caution">
    <text evidence="4">The sequence shown here is derived from an EMBL/GenBank/DDBJ whole genome shotgun (WGS) entry which is preliminary data.</text>
</comment>
<dbReference type="PANTHER" id="PTHR22789">
    <property type="entry name" value="FUCULOSE PHOSPHATE ALDOLASE"/>
    <property type="match status" value="1"/>
</dbReference>
<keyword evidence="1" id="KW-0479">Metal-binding</keyword>
<dbReference type="GO" id="GO:0019323">
    <property type="term" value="P:pentose catabolic process"/>
    <property type="evidence" value="ECO:0007669"/>
    <property type="project" value="TreeGrafter"/>
</dbReference>
<evidence type="ECO:0000256" key="1">
    <source>
        <dbReference type="ARBA" id="ARBA00022723"/>
    </source>
</evidence>
<keyword evidence="5" id="KW-1185">Reference proteome</keyword>
<evidence type="ECO:0000313" key="5">
    <source>
        <dbReference type="Proteomes" id="UP000693970"/>
    </source>
</evidence>
<dbReference type="Proteomes" id="UP000693970">
    <property type="component" value="Unassembled WGS sequence"/>
</dbReference>
<evidence type="ECO:0000313" key="4">
    <source>
        <dbReference type="EMBL" id="KAG7369707.1"/>
    </source>
</evidence>
<evidence type="ECO:0000256" key="2">
    <source>
        <dbReference type="ARBA" id="ARBA00023239"/>
    </source>
</evidence>
<feature type="domain" description="Class II aldolase/adducin N-terminal" evidence="3">
    <location>
        <begin position="271"/>
        <end position="478"/>
    </location>
</feature>
<gene>
    <name evidence="4" type="ORF">IV203_027453</name>
</gene>
<dbReference type="OrthoDB" id="191080at2759"/>
<evidence type="ECO:0000259" key="3">
    <source>
        <dbReference type="SMART" id="SM01007"/>
    </source>
</evidence>
<dbReference type="GO" id="GO:0046872">
    <property type="term" value="F:metal ion binding"/>
    <property type="evidence" value="ECO:0007669"/>
    <property type="project" value="UniProtKB-KW"/>
</dbReference>
<reference evidence="4" key="2">
    <citation type="submission" date="2021-04" db="EMBL/GenBank/DDBJ databases">
        <authorList>
            <person name="Podell S."/>
        </authorList>
    </citation>
    <scope>NUCLEOTIDE SEQUENCE</scope>
    <source>
        <strain evidence="4">Hildebrandi</strain>
    </source>
</reference>
<dbReference type="SMART" id="SM01007">
    <property type="entry name" value="Aldolase_II"/>
    <property type="match status" value="2"/>
</dbReference>
<keyword evidence="2" id="KW-0456">Lyase</keyword>
<reference evidence="4" key="1">
    <citation type="journal article" date="2021" name="Sci. Rep.">
        <title>Diploid genomic architecture of Nitzschia inconspicua, an elite biomass production diatom.</title>
        <authorList>
            <person name="Oliver A."/>
            <person name="Podell S."/>
            <person name="Pinowska A."/>
            <person name="Traller J.C."/>
            <person name="Smith S.R."/>
            <person name="McClure R."/>
            <person name="Beliaev A."/>
            <person name="Bohutskyi P."/>
            <person name="Hill E.A."/>
            <person name="Rabines A."/>
            <person name="Zheng H."/>
            <person name="Allen L.Z."/>
            <person name="Kuo A."/>
            <person name="Grigoriev I.V."/>
            <person name="Allen A.E."/>
            <person name="Hazlebeck D."/>
            <person name="Allen E.E."/>
        </authorList>
    </citation>
    <scope>NUCLEOTIDE SEQUENCE</scope>
    <source>
        <strain evidence="4">Hildebrandi</strain>
    </source>
</reference>
<dbReference type="PANTHER" id="PTHR22789:SF0">
    <property type="entry name" value="3-OXO-TETRONATE 4-PHOSPHATE DECARBOXYLASE-RELATED"/>
    <property type="match status" value="1"/>
</dbReference>
<dbReference type="InterPro" id="IPR001303">
    <property type="entry name" value="Aldolase_II/adducin_N"/>
</dbReference>
<accession>A0A9K3LWR0</accession>
<dbReference type="GO" id="GO:0016832">
    <property type="term" value="F:aldehyde-lyase activity"/>
    <property type="evidence" value="ECO:0007669"/>
    <property type="project" value="TreeGrafter"/>
</dbReference>
<sequence>MASNVRQQVIPPKVLLTQWLGRLYEHRLTTTTGGNLSIIDGDVMYITPSGGDKAIVPAEKIAYRKLGDSSFQGPVPPSMEWPLHLAAYEACRRSHRENEIRAVLHAHSKTLMAFSLASCDRDKKDLGRNREEKKHDDTQNEDDPRIPNTRCILGAFQACGKVAVAPYALPGSQELADACYDAFSKGADCVILLENHGVVVVGESLHQAYDRFVSLESLAQSMVYSQPLGFECKPVEEHVLRRLAHKAEKRAVPSFFDENRVMSCIEKELRADLCKFVRRAYGQQLITSSSGSFSVRLPKAGNAMDGLSFLITPSGVDRKEIEEADLCFLSKHVASPNQETMISTQPTLLQFPVHHPSSPERVSASRAARMHATIFEHHPNIDCILVTQPPYATAFCLTGCPMDSGFMPESHVVLRDVQTLTLKEALKHNGEGLAKTFDPEKGINSVLVQNYGVVTVGKSLLQAFVQLEVLESMCCVTLQAMTRCRPLAPLTKKQRMEVTEAFFKHV</sequence>
<dbReference type="Pfam" id="PF00596">
    <property type="entry name" value="Aldolase_II"/>
    <property type="match status" value="2"/>
</dbReference>
<dbReference type="GO" id="GO:0005829">
    <property type="term" value="C:cytosol"/>
    <property type="evidence" value="ECO:0007669"/>
    <property type="project" value="TreeGrafter"/>
</dbReference>
<feature type="domain" description="Class II aldolase/adducin N-terminal" evidence="3">
    <location>
        <begin position="14"/>
        <end position="223"/>
    </location>
</feature>
<dbReference type="InterPro" id="IPR050197">
    <property type="entry name" value="Aldolase_class_II_sugar_metab"/>
</dbReference>
<dbReference type="AlphaFoldDB" id="A0A9K3LWR0"/>
<dbReference type="EMBL" id="JAGRRH010000005">
    <property type="protein sequence ID" value="KAG7369707.1"/>
    <property type="molecule type" value="Genomic_DNA"/>
</dbReference>
<protein>
    <submittedName>
        <fullName evidence="4">Class II aldolase/adducin family protein</fullName>
    </submittedName>
</protein>
<name>A0A9K3LWR0_9STRA</name>